<evidence type="ECO:0008006" key="3">
    <source>
        <dbReference type="Google" id="ProtNLM"/>
    </source>
</evidence>
<dbReference type="PROSITE" id="PS51257">
    <property type="entry name" value="PROKAR_LIPOPROTEIN"/>
    <property type="match status" value="1"/>
</dbReference>
<comment type="caution">
    <text evidence="1">The sequence shown here is derived from an EMBL/GenBank/DDBJ whole genome shotgun (WGS) entry which is preliminary data.</text>
</comment>
<name>A0ABW5KV44_9FLAO</name>
<dbReference type="RefSeq" id="WP_376895210.1">
    <property type="nucleotide sequence ID" value="NZ_JBHULS010000017.1"/>
</dbReference>
<dbReference type="Proteomes" id="UP001597472">
    <property type="component" value="Unassembled WGS sequence"/>
</dbReference>
<evidence type="ECO:0000313" key="2">
    <source>
        <dbReference type="Proteomes" id="UP001597472"/>
    </source>
</evidence>
<gene>
    <name evidence="1" type="ORF">ACFSQP_13040</name>
</gene>
<dbReference type="EMBL" id="JBHULS010000017">
    <property type="protein sequence ID" value="MFD2552734.1"/>
    <property type="molecule type" value="Genomic_DNA"/>
</dbReference>
<proteinExistence type="predicted"/>
<reference evidence="2" key="1">
    <citation type="journal article" date="2019" name="Int. J. Syst. Evol. Microbiol.">
        <title>The Global Catalogue of Microorganisms (GCM) 10K type strain sequencing project: providing services to taxonomists for standard genome sequencing and annotation.</title>
        <authorList>
            <consortium name="The Broad Institute Genomics Platform"/>
            <consortium name="The Broad Institute Genome Sequencing Center for Infectious Disease"/>
            <person name="Wu L."/>
            <person name="Ma J."/>
        </authorList>
    </citation>
    <scope>NUCLEOTIDE SEQUENCE [LARGE SCALE GENOMIC DNA]</scope>
    <source>
        <strain evidence="2">KCTC 42587</strain>
    </source>
</reference>
<organism evidence="1 2">
    <name type="scientific">Bizionia sediminis</name>
    <dbReference type="NCBI Taxonomy" id="1737064"/>
    <lineage>
        <taxon>Bacteria</taxon>
        <taxon>Pseudomonadati</taxon>
        <taxon>Bacteroidota</taxon>
        <taxon>Flavobacteriia</taxon>
        <taxon>Flavobacteriales</taxon>
        <taxon>Flavobacteriaceae</taxon>
        <taxon>Bizionia</taxon>
    </lineage>
</organism>
<sequence>MKKINFIVRTILTIVFFSSVIYSCSEDDNQLADSTSSVYNIKTIDNYQNKGGKTTKSEFEFSLNKEKSEDNFVTGKIKYKEIGDVNVKMNLTENHLEGISVNKIDDKTLEIKDLNGSDYQVKVNQLDKDNAILSFKVDDESFDIAVTGEIDVNDFINLSSNSKNTSAKQMVLCGGICIGAVVTIVSGGYCAWRSTNASNNCTAAYTAAVNAGGNCSMEFESGWCGGDCNINCGPANN</sequence>
<accession>A0ABW5KV44</accession>
<protein>
    <recommendedName>
        <fullName evidence="3">Lipoprotein</fullName>
    </recommendedName>
</protein>
<evidence type="ECO:0000313" key="1">
    <source>
        <dbReference type="EMBL" id="MFD2552734.1"/>
    </source>
</evidence>
<keyword evidence="2" id="KW-1185">Reference proteome</keyword>